<feature type="transmembrane region" description="Helical" evidence="1">
    <location>
        <begin position="12"/>
        <end position="32"/>
    </location>
</feature>
<dbReference type="EMBL" id="DYWQ01000146">
    <property type="protein sequence ID" value="HJF45977.1"/>
    <property type="molecule type" value="Genomic_DNA"/>
</dbReference>
<feature type="transmembrane region" description="Helical" evidence="1">
    <location>
        <begin position="76"/>
        <end position="97"/>
    </location>
</feature>
<accession>A0A921GFS7</accession>
<gene>
    <name evidence="2" type="ORF">K8U72_09385</name>
</gene>
<protein>
    <submittedName>
        <fullName evidence="2">Uncharacterized protein</fullName>
    </submittedName>
</protein>
<comment type="caution">
    <text evidence="2">The sequence shown here is derived from an EMBL/GenBank/DDBJ whole genome shotgun (WGS) entry which is preliminary data.</text>
</comment>
<evidence type="ECO:0000313" key="2">
    <source>
        <dbReference type="EMBL" id="HJF45977.1"/>
    </source>
</evidence>
<keyword evidence="1" id="KW-1133">Transmembrane helix</keyword>
<name>A0A921GFS7_9ACTN</name>
<dbReference type="Proteomes" id="UP000697330">
    <property type="component" value="Unassembled WGS sequence"/>
</dbReference>
<evidence type="ECO:0000313" key="3">
    <source>
        <dbReference type="Proteomes" id="UP000697330"/>
    </source>
</evidence>
<dbReference type="RefSeq" id="WP_075280090.1">
    <property type="nucleotide sequence ID" value="NZ_DYWQ01000146.1"/>
</dbReference>
<dbReference type="AlphaFoldDB" id="A0A921GFS7"/>
<proteinExistence type="predicted"/>
<keyword evidence="1" id="KW-0812">Transmembrane</keyword>
<reference evidence="2" key="2">
    <citation type="submission" date="2021-09" db="EMBL/GenBank/DDBJ databases">
        <authorList>
            <person name="Gilroy R."/>
        </authorList>
    </citation>
    <scope>NUCLEOTIDE SEQUENCE</scope>
    <source>
        <strain evidence="2">CHK124-7917</strain>
    </source>
</reference>
<keyword evidence="1" id="KW-0472">Membrane</keyword>
<sequence>MSTTTAKKGIGFFIEAVALVLAVVGIVAMVVSGSMGVGYEFPNMPVYLALSVVAIALVVVSMMLDAKSADKGPGIVSLLALGVAIFILAYAGIQVVASRALNISAIFSWNSGDTTGWSMFYAAAASAGCMVVSAVLLTVAGFMPTFKRR</sequence>
<dbReference type="OrthoDB" id="2004222at2"/>
<feature type="transmembrane region" description="Helical" evidence="1">
    <location>
        <begin position="117"/>
        <end position="143"/>
    </location>
</feature>
<organism evidence="2 3">
    <name type="scientific">Thermophilibacter provencensis</name>
    <dbReference type="NCBI Taxonomy" id="1852386"/>
    <lineage>
        <taxon>Bacteria</taxon>
        <taxon>Bacillati</taxon>
        <taxon>Actinomycetota</taxon>
        <taxon>Coriobacteriia</taxon>
        <taxon>Coriobacteriales</taxon>
        <taxon>Atopobiaceae</taxon>
        <taxon>Thermophilibacter</taxon>
    </lineage>
</organism>
<evidence type="ECO:0000256" key="1">
    <source>
        <dbReference type="SAM" id="Phobius"/>
    </source>
</evidence>
<reference evidence="2" key="1">
    <citation type="journal article" date="2021" name="PeerJ">
        <title>Extensive microbial diversity within the chicken gut microbiome revealed by metagenomics and culture.</title>
        <authorList>
            <person name="Gilroy R."/>
            <person name="Ravi A."/>
            <person name="Getino M."/>
            <person name="Pursley I."/>
            <person name="Horton D.L."/>
            <person name="Alikhan N.F."/>
            <person name="Baker D."/>
            <person name="Gharbi K."/>
            <person name="Hall N."/>
            <person name="Watson M."/>
            <person name="Adriaenssens E.M."/>
            <person name="Foster-Nyarko E."/>
            <person name="Jarju S."/>
            <person name="Secka A."/>
            <person name="Antonio M."/>
            <person name="Oren A."/>
            <person name="Chaudhuri R.R."/>
            <person name="La Ragione R."/>
            <person name="Hildebrand F."/>
            <person name="Pallen M.J."/>
        </authorList>
    </citation>
    <scope>NUCLEOTIDE SEQUENCE</scope>
    <source>
        <strain evidence="2">CHK124-7917</strain>
    </source>
</reference>
<feature type="transmembrane region" description="Helical" evidence="1">
    <location>
        <begin position="44"/>
        <end position="64"/>
    </location>
</feature>